<proteinExistence type="predicted"/>
<keyword evidence="1 3" id="KW-0560">Oxidoreductase</keyword>
<dbReference type="PRINTS" id="PR00420">
    <property type="entry name" value="RNGMNOXGNASE"/>
</dbReference>
<organism evidence="3 4">
    <name type="scientific">Rhizobium oryzicola</name>
    <dbReference type="NCBI Taxonomy" id="1232668"/>
    <lineage>
        <taxon>Bacteria</taxon>
        <taxon>Pseudomonadati</taxon>
        <taxon>Pseudomonadota</taxon>
        <taxon>Alphaproteobacteria</taxon>
        <taxon>Hyphomicrobiales</taxon>
        <taxon>Rhizobiaceae</taxon>
        <taxon>Rhizobium/Agrobacterium group</taxon>
        <taxon>Rhizobium</taxon>
    </lineage>
</organism>
<dbReference type="Gene3D" id="3.30.9.10">
    <property type="entry name" value="D-Amino Acid Oxidase, subunit A, domain 2"/>
    <property type="match status" value="1"/>
</dbReference>
<dbReference type="InterPro" id="IPR006076">
    <property type="entry name" value="FAD-dep_OxRdtase"/>
</dbReference>
<dbReference type="GO" id="GO:0016491">
    <property type="term" value="F:oxidoreductase activity"/>
    <property type="evidence" value="ECO:0007669"/>
    <property type="project" value="UniProtKB-KW"/>
</dbReference>
<protein>
    <submittedName>
        <fullName evidence="3">FAD-binding oxidoreductase</fullName>
        <ecNumber evidence="3">1.-.-.-</ecNumber>
    </submittedName>
</protein>
<accession>A0ABT8SXP9</accession>
<dbReference type="Pfam" id="PF01266">
    <property type="entry name" value="DAO"/>
    <property type="match status" value="1"/>
</dbReference>
<evidence type="ECO:0000259" key="2">
    <source>
        <dbReference type="PROSITE" id="PS50206"/>
    </source>
</evidence>
<dbReference type="InterPro" id="IPR001763">
    <property type="entry name" value="Rhodanese-like_dom"/>
</dbReference>
<gene>
    <name evidence="3" type="ORF">Q2T52_14145</name>
</gene>
<reference evidence="3" key="1">
    <citation type="journal article" date="2015" name="Int. J. Syst. Evol. Microbiol.">
        <title>Rhizobium oryzicola sp. nov., potential plant-growth-promoting endophytic bacteria isolated from rice roots.</title>
        <authorList>
            <person name="Zhang X.X."/>
            <person name="Gao J.S."/>
            <person name="Cao Y.H."/>
            <person name="Sheirdil R.A."/>
            <person name="Wang X.C."/>
            <person name="Zhang L."/>
        </authorList>
    </citation>
    <scope>NUCLEOTIDE SEQUENCE</scope>
    <source>
        <strain evidence="3">05753</strain>
    </source>
</reference>
<dbReference type="SUPFAM" id="SSF51905">
    <property type="entry name" value="FAD/NAD(P)-binding domain"/>
    <property type="match status" value="1"/>
</dbReference>
<evidence type="ECO:0000313" key="4">
    <source>
        <dbReference type="Proteomes" id="UP001169006"/>
    </source>
</evidence>
<dbReference type="Gene3D" id="3.50.50.60">
    <property type="entry name" value="FAD/NAD(P)-binding domain"/>
    <property type="match status" value="1"/>
</dbReference>
<comment type="caution">
    <text evidence="3">The sequence shown here is derived from an EMBL/GenBank/DDBJ whole genome shotgun (WGS) entry which is preliminary data.</text>
</comment>
<reference evidence="3" key="2">
    <citation type="submission" date="2023-07" db="EMBL/GenBank/DDBJ databases">
        <authorList>
            <person name="Sun H."/>
        </authorList>
    </citation>
    <scope>NUCLEOTIDE SEQUENCE</scope>
    <source>
        <strain evidence="3">05753</strain>
    </source>
</reference>
<keyword evidence="4" id="KW-1185">Reference proteome</keyword>
<dbReference type="PROSITE" id="PS50206">
    <property type="entry name" value="RHODANESE_3"/>
    <property type="match status" value="1"/>
</dbReference>
<dbReference type="EC" id="1.-.-.-" evidence="3"/>
<sequence length="392" mass="41746">MNLPVTNNGEGIRGATVIVVGAGVTGLSTAWWLARSGVDVLVIDKGIVGWEASGRNGGGCSHYNSALFHEEQRLWPMMDDLLGYPTEYRRERIIFATNERHLELYRSMGATVGSLGYDWEKLDADEVRRRVPLAGDTALGGIHLKVGGHANPQRTVQAYAWALQDLGGRILQHTAVSSVVMKSGWAVGVETSAGFIGCDHLVLAAGPQIGRLAATAGLFLPVQSARAEMIVTEPLELMPIGGVDGNGLYGRQTLRGNLAYGGGPHEWITLPADGEALSRPVTTVAASLARRLAELFPKAAHARVIRSWAGIIENTPDGRPIIDRPAQTGNISVCTMSSVGFGLSPATGHALRDLVLDGACSFADISKYSLSRFDGLAAGWAEEKGWKAPQYA</sequence>
<feature type="domain" description="Rhodanese" evidence="2">
    <location>
        <begin position="23"/>
        <end position="59"/>
    </location>
</feature>
<dbReference type="InterPro" id="IPR036188">
    <property type="entry name" value="FAD/NAD-bd_sf"/>
</dbReference>
<dbReference type="EMBL" id="JAUKWQ010000004">
    <property type="protein sequence ID" value="MDO1583229.1"/>
    <property type="molecule type" value="Genomic_DNA"/>
</dbReference>
<dbReference type="Proteomes" id="UP001169006">
    <property type="component" value="Unassembled WGS sequence"/>
</dbReference>
<dbReference type="PANTHER" id="PTHR13847">
    <property type="entry name" value="SARCOSINE DEHYDROGENASE-RELATED"/>
    <property type="match status" value="1"/>
</dbReference>
<evidence type="ECO:0000256" key="1">
    <source>
        <dbReference type="ARBA" id="ARBA00023002"/>
    </source>
</evidence>
<dbReference type="RefSeq" id="WP_302077422.1">
    <property type="nucleotide sequence ID" value="NZ_JAUKWQ010000004.1"/>
</dbReference>
<name>A0ABT8SXP9_9HYPH</name>
<evidence type="ECO:0000313" key="3">
    <source>
        <dbReference type="EMBL" id="MDO1583229.1"/>
    </source>
</evidence>